<reference evidence="1" key="2">
    <citation type="submission" date="2021-01" db="EMBL/GenBank/DDBJ databases">
        <authorList>
            <person name="Kang M."/>
        </authorList>
    </citation>
    <scope>NUCLEOTIDE SEQUENCE</scope>
    <source>
        <strain evidence="1">KACC 17527</strain>
    </source>
</reference>
<accession>A0A934TWK5</accession>
<protein>
    <recommendedName>
        <fullName evidence="3">JAB domain-containing protein</fullName>
    </recommendedName>
</protein>
<name>A0A934TWK5_9BURK</name>
<dbReference type="AlphaFoldDB" id="A0A934TWK5"/>
<proteinExistence type="predicted"/>
<organism evidence="1 2">
    <name type="scientific">Ramlibacter ginsenosidimutans</name>
    <dbReference type="NCBI Taxonomy" id="502333"/>
    <lineage>
        <taxon>Bacteria</taxon>
        <taxon>Pseudomonadati</taxon>
        <taxon>Pseudomonadota</taxon>
        <taxon>Betaproteobacteria</taxon>
        <taxon>Burkholderiales</taxon>
        <taxon>Comamonadaceae</taxon>
        <taxon>Ramlibacter</taxon>
    </lineage>
</organism>
<evidence type="ECO:0008006" key="3">
    <source>
        <dbReference type="Google" id="ProtNLM"/>
    </source>
</evidence>
<dbReference type="Proteomes" id="UP000630528">
    <property type="component" value="Unassembled WGS sequence"/>
</dbReference>
<dbReference type="EMBL" id="JAEPWM010000011">
    <property type="protein sequence ID" value="MBK6008670.1"/>
    <property type="molecule type" value="Genomic_DNA"/>
</dbReference>
<gene>
    <name evidence="1" type="ORF">JJB11_21425</name>
</gene>
<evidence type="ECO:0000313" key="1">
    <source>
        <dbReference type="EMBL" id="MBK6008670.1"/>
    </source>
</evidence>
<comment type="caution">
    <text evidence="1">The sequence shown here is derived from an EMBL/GenBank/DDBJ whole genome shotgun (WGS) entry which is preliminary data.</text>
</comment>
<evidence type="ECO:0000313" key="2">
    <source>
        <dbReference type="Proteomes" id="UP000630528"/>
    </source>
</evidence>
<dbReference type="RefSeq" id="WP_201176371.1">
    <property type="nucleotide sequence ID" value="NZ_JAEPWM010000011.1"/>
</dbReference>
<reference evidence="1" key="1">
    <citation type="journal article" date="2012" name="J. Microbiol. Biotechnol.">
        <title>Ramlibacter ginsenosidimutans sp. nov., with ginsenoside-converting activity.</title>
        <authorList>
            <person name="Wang L."/>
            <person name="An D.S."/>
            <person name="Kim S.G."/>
            <person name="Jin F.X."/>
            <person name="Kim S.C."/>
            <person name="Lee S.T."/>
            <person name="Im W.T."/>
        </authorList>
    </citation>
    <scope>NUCLEOTIDE SEQUENCE</scope>
    <source>
        <strain evidence="1">KACC 17527</strain>
    </source>
</reference>
<keyword evidence="2" id="KW-1185">Reference proteome</keyword>
<sequence length="166" mass="18523">MNKLRTWLEKPSPKLTCSERVWRKGVAELERRTLGARRESGAFLIGQRAGECASIEEFVFYDDLDPLALATGIVTFHGVNFPKLWEICKSKGLVVVADVHVHPRSYGQSPSDKSEPAIPRAGHIALILPDFARKKTSPGGIGQYEYLGNGCWADRTRAGVHFFRLE</sequence>